<dbReference type="Proteomes" id="UP001501747">
    <property type="component" value="Unassembled WGS sequence"/>
</dbReference>
<organism evidence="1 2">
    <name type="scientific">Allokutzneria multivorans</name>
    <dbReference type="NCBI Taxonomy" id="1142134"/>
    <lineage>
        <taxon>Bacteria</taxon>
        <taxon>Bacillati</taxon>
        <taxon>Actinomycetota</taxon>
        <taxon>Actinomycetes</taxon>
        <taxon>Pseudonocardiales</taxon>
        <taxon>Pseudonocardiaceae</taxon>
        <taxon>Allokutzneria</taxon>
    </lineage>
</organism>
<comment type="caution">
    <text evidence="1">The sequence shown here is derived from an EMBL/GenBank/DDBJ whole genome shotgun (WGS) entry which is preliminary data.</text>
</comment>
<evidence type="ECO:0000313" key="1">
    <source>
        <dbReference type="EMBL" id="GAA3987540.1"/>
    </source>
</evidence>
<dbReference type="RefSeq" id="WP_344870526.1">
    <property type="nucleotide sequence ID" value="NZ_BAABAL010000003.1"/>
</dbReference>
<keyword evidence="2" id="KW-1185">Reference proteome</keyword>
<protein>
    <submittedName>
        <fullName evidence="1">Uncharacterized protein</fullName>
    </submittedName>
</protein>
<sequence>MSWREMPSPATPQVWLAVEDRGVVRADLVMAVRVDKEHPPAGTTVLAAHRFVVLARLLGDPGEEYVIGRAESHEAAEQLMTALLAEISSALGGPKDGLIEVGPTGPKLVRLAKSRP</sequence>
<accession>A0ABP7QTB7</accession>
<reference evidence="2" key="1">
    <citation type="journal article" date="2019" name="Int. J. Syst. Evol. Microbiol.">
        <title>The Global Catalogue of Microorganisms (GCM) 10K type strain sequencing project: providing services to taxonomists for standard genome sequencing and annotation.</title>
        <authorList>
            <consortium name="The Broad Institute Genomics Platform"/>
            <consortium name="The Broad Institute Genome Sequencing Center for Infectious Disease"/>
            <person name="Wu L."/>
            <person name="Ma J."/>
        </authorList>
    </citation>
    <scope>NUCLEOTIDE SEQUENCE [LARGE SCALE GENOMIC DNA]</scope>
    <source>
        <strain evidence="2">JCM 17342</strain>
    </source>
</reference>
<name>A0ABP7QTB7_9PSEU</name>
<gene>
    <name evidence="1" type="ORF">GCM10022247_02290</name>
</gene>
<dbReference type="EMBL" id="BAABAL010000003">
    <property type="protein sequence ID" value="GAA3987540.1"/>
    <property type="molecule type" value="Genomic_DNA"/>
</dbReference>
<evidence type="ECO:0000313" key="2">
    <source>
        <dbReference type="Proteomes" id="UP001501747"/>
    </source>
</evidence>
<proteinExistence type="predicted"/>